<protein>
    <recommendedName>
        <fullName evidence="5">Thaumatin-like protein</fullName>
    </recommendedName>
</protein>
<feature type="disulfide bond" evidence="1">
    <location>
        <begin position="134"/>
        <end position="203"/>
    </location>
</feature>
<accession>A0ABD3GHQ0</accession>
<dbReference type="EMBL" id="JBJQOH010000007">
    <property type="protein sequence ID" value="KAL3677707.1"/>
    <property type="molecule type" value="Genomic_DNA"/>
</dbReference>
<dbReference type="PROSITE" id="PS51367">
    <property type="entry name" value="THAUMATIN_2"/>
    <property type="match status" value="1"/>
</dbReference>
<dbReference type="PANTHER" id="PTHR31013">
    <property type="entry name" value="THAUMATIN FAMILY PROTEIN-RELATED"/>
    <property type="match status" value="1"/>
</dbReference>
<name>A0ABD3GHQ0_9MARC</name>
<evidence type="ECO:0000313" key="4">
    <source>
        <dbReference type="Proteomes" id="UP001633002"/>
    </source>
</evidence>
<feature type="chain" id="PRO_5044755842" description="Thaumatin-like protein" evidence="2">
    <location>
        <begin position="21"/>
        <end position="215"/>
    </location>
</feature>
<gene>
    <name evidence="3" type="ORF">R1sor_020663</name>
</gene>
<dbReference type="PANTHER" id="PTHR31013:SF2">
    <property type="entry name" value="THAUMATIN-LIKE PROTEIN"/>
    <property type="match status" value="1"/>
</dbReference>
<keyword evidence="2" id="KW-0732">Signal</keyword>
<dbReference type="InterPro" id="IPR001938">
    <property type="entry name" value="Thaumatin"/>
</dbReference>
<dbReference type="SMART" id="SM00205">
    <property type="entry name" value="THN"/>
    <property type="match status" value="1"/>
</dbReference>
<dbReference type="InterPro" id="IPR037176">
    <property type="entry name" value="Osmotin/thaumatin-like_sf"/>
</dbReference>
<evidence type="ECO:0000256" key="2">
    <source>
        <dbReference type="SAM" id="SignalP"/>
    </source>
</evidence>
<keyword evidence="1" id="KW-1015">Disulfide bond</keyword>
<evidence type="ECO:0000313" key="3">
    <source>
        <dbReference type="EMBL" id="KAL3677707.1"/>
    </source>
</evidence>
<dbReference type="Proteomes" id="UP001633002">
    <property type="component" value="Unassembled WGS sequence"/>
</dbReference>
<dbReference type="PIRSF" id="PIRSF002703">
    <property type="entry name" value="Thaumatin"/>
    <property type="match status" value="1"/>
</dbReference>
<feature type="disulfide bond" evidence="1">
    <location>
        <begin position="139"/>
        <end position="186"/>
    </location>
</feature>
<reference evidence="3 4" key="1">
    <citation type="submission" date="2024-09" db="EMBL/GenBank/DDBJ databases">
        <title>Chromosome-scale assembly of Riccia sorocarpa.</title>
        <authorList>
            <person name="Paukszto L."/>
        </authorList>
    </citation>
    <scope>NUCLEOTIDE SEQUENCE [LARGE SCALE GENOMIC DNA]</scope>
    <source>
        <strain evidence="3">LP-2024</strain>
        <tissue evidence="3">Aerial parts of the thallus</tissue>
    </source>
</reference>
<sequence>MANSLLVLAVAIATLFLTYGGSVNGCVVNIQNNCPFQVTGCSQTQTQDIAQYNLAAGGSAAVDLGGACSWPAAVVYASVTGQCAVSGQPAAATDRNLANLAEFTIGANGLDTYDLSNVNAYTIGLAINPSNSGCTSISCTIGDISGFCQPPNQLVTQPSSSQSCINTDGTNGIGPTDGTRQFKNACPTSYSYNFDDLTSTFTCATGTDYTVVFCP</sequence>
<dbReference type="Pfam" id="PF00314">
    <property type="entry name" value="Thaumatin"/>
    <property type="match status" value="1"/>
</dbReference>
<dbReference type="AlphaFoldDB" id="A0ABD3GHQ0"/>
<evidence type="ECO:0008006" key="5">
    <source>
        <dbReference type="Google" id="ProtNLM"/>
    </source>
</evidence>
<organism evidence="3 4">
    <name type="scientific">Riccia sorocarpa</name>
    <dbReference type="NCBI Taxonomy" id="122646"/>
    <lineage>
        <taxon>Eukaryota</taxon>
        <taxon>Viridiplantae</taxon>
        <taxon>Streptophyta</taxon>
        <taxon>Embryophyta</taxon>
        <taxon>Marchantiophyta</taxon>
        <taxon>Marchantiopsida</taxon>
        <taxon>Marchantiidae</taxon>
        <taxon>Marchantiales</taxon>
        <taxon>Ricciaceae</taxon>
        <taxon>Riccia</taxon>
    </lineage>
</organism>
<feature type="disulfide bond" evidence="1">
    <location>
        <begin position="34"/>
        <end position="214"/>
    </location>
</feature>
<proteinExistence type="predicted"/>
<dbReference type="Gene3D" id="2.60.110.10">
    <property type="entry name" value="Thaumatin"/>
    <property type="match status" value="1"/>
</dbReference>
<evidence type="ECO:0000256" key="1">
    <source>
        <dbReference type="PIRSR" id="PIRSR002703-1"/>
    </source>
</evidence>
<feature type="signal peptide" evidence="2">
    <location>
        <begin position="1"/>
        <end position="20"/>
    </location>
</feature>
<keyword evidence="4" id="KW-1185">Reference proteome</keyword>
<dbReference type="SUPFAM" id="SSF49870">
    <property type="entry name" value="Osmotin, thaumatin-like protein"/>
    <property type="match status" value="1"/>
</dbReference>
<comment type="caution">
    <text evidence="3">The sequence shown here is derived from an EMBL/GenBank/DDBJ whole genome shotgun (WGS) entry which is preliminary data.</text>
</comment>